<dbReference type="PANTHER" id="PTHR14678:SF2">
    <property type="entry name" value="PROLINE-RICH PROTEIN 35"/>
    <property type="match status" value="1"/>
</dbReference>
<evidence type="ECO:0000313" key="5">
    <source>
        <dbReference type="Proteomes" id="UP000265120"/>
    </source>
</evidence>
<dbReference type="GeneTree" id="ENSGT00530000063870"/>
<protein>
    <submittedName>
        <fullName evidence="4">Proline rich 35</fullName>
    </submittedName>
</protein>
<name>A0A3P8WVR8_CYNSE</name>
<dbReference type="OrthoDB" id="9885698at2759"/>
<feature type="domain" description="Zinc finger protein 750-like zinc finger" evidence="3">
    <location>
        <begin position="17"/>
        <end position="67"/>
    </location>
</feature>
<evidence type="ECO:0000259" key="3">
    <source>
        <dbReference type="Pfam" id="PF15269"/>
    </source>
</evidence>
<feature type="compositionally biased region" description="Polar residues" evidence="2">
    <location>
        <begin position="1"/>
        <end position="12"/>
    </location>
</feature>
<dbReference type="KEGG" id="csem:103382021"/>
<dbReference type="Pfam" id="PF15269">
    <property type="entry name" value="zf-C2H2_7"/>
    <property type="match status" value="1"/>
</dbReference>
<feature type="region of interest" description="Disordered" evidence="2">
    <location>
        <begin position="1"/>
        <end position="26"/>
    </location>
</feature>
<dbReference type="STRING" id="244447.ENSCSEP00000029476"/>
<feature type="coiled-coil region" evidence="1">
    <location>
        <begin position="509"/>
        <end position="536"/>
    </location>
</feature>
<dbReference type="AlphaFoldDB" id="A0A3P8WVR8"/>
<dbReference type="InterPro" id="IPR039064">
    <property type="entry name" value="ZNF750_Znf"/>
</dbReference>
<evidence type="ECO:0000256" key="1">
    <source>
        <dbReference type="SAM" id="Coils"/>
    </source>
</evidence>
<dbReference type="GeneID" id="103382021"/>
<proteinExistence type="predicted"/>
<evidence type="ECO:0000256" key="2">
    <source>
        <dbReference type="SAM" id="MobiDB-lite"/>
    </source>
</evidence>
<reference evidence="4 5" key="1">
    <citation type="journal article" date="2014" name="Nat. Genet.">
        <title>Whole-genome sequence of a flatfish provides insights into ZW sex chromosome evolution and adaptation to a benthic lifestyle.</title>
        <authorList>
            <person name="Chen S."/>
            <person name="Zhang G."/>
            <person name="Shao C."/>
            <person name="Huang Q."/>
            <person name="Liu G."/>
            <person name="Zhang P."/>
            <person name="Song W."/>
            <person name="An N."/>
            <person name="Chalopin D."/>
            <person name="Volff J.N."/>
            <person name="Hong Y."/>
            <person name="Li Q."/>
            <person name="Sha Z."/>
            <person name="Zhou H."/>
            <person name="Xie M."/>
            <person name="Yu Q."/>
            <person name="Liu Y."/>
            <person name="Xiang H."/>
            <person name="Wang N."/>
            <person name="Wu K."/>
            <person name="Yang C."/>
            <person name="Zhou Q."/>
            <person name="Liao X."/>
            <person name="Yang L."/>
            <person name="Hu Q."/>
            <person name="Zhang J."/>
            <person name="Meng L."/>
            <person name="Jin L."/>
            <person name="Tian Y."/>
            <person name="Lian J."/>
            <person name="Yang J."/>
            <person name="Miao G."/>
            <person name="Liu S."/>
            <person name="Liang Z."/>
            <person name="Yan F."/>
            <person name="Li Y."/>
            <person name="Sun B."/>
            <person name="Zhang H."/>
            <person name="Zhang J."/>
            <person name="Zhu Y."/>
            <person name="Du M."/>
            <person name="Zhao Y."/>
            <person name="Schartl M."/>
            <person name="Tang Q."/>
            <person name="Wang J."/>
        </authorList>
    </citation>
    <scope>NUCLEOTIDE SEQUENCE</scope>
</reference>
<dbReference type="Proteomes" id="UP000265120">
    <property type="component" value="Chromosome 8"/>
</dbReference>
<organism evidence="4 5">
    <name type="scientific">Cynoglossus semilaevis</name>
    <name type="common">Tongue sole</name>
    <dbReference type="NCBI Taxonomy" id="244447"/>
    <lineage>
        <taxon>Eukaryota</taxon>
        <taxon>Metazoa</taxon>
        <taxon>Chordata</taxon>
        <taxon>Craniata</taxon>
        <taxon>Vertebrata</taxon>
        <taxon>Euteleostomi</taxon>
        <taxon>Actinopterygii</taxon>
        <taxon>Neopterygii</taxon>
        <taxon>Teleostei</taxon>
        <taxon>Neoteleostei</taxon>
        <taxon>Acanthomorphata</taxon>
        <taxon>Carangaria</taxon>
        <taxon>Pleuronectiformes</taxon>
        <taxon>Pleuronectoidei</taxon>
        <taxon>Cynoglossidae</taxon>
        <taxon>Cynoglossinae</taxon>
        <taxon>Cynoglossus</taxon>
    </lineage>
</organism>
<dbReference type="OMA" id="NPGHIPK"/>
<sequence>MSLDNTCTVTSASKHKERKPKKPHYIPRPWGKPYNYKCFQCPFTCMEKSHLYNHMKYSLCKNSMSLLRESEWPYKKGNILHPDQIRRFQQVCGLHAAEKDELQQATQTGEGQQIILEKERDNKKDREDVEFGARGEQPDVGMAKESNRNRETYAELIGKKTKLQNSKVLTPDMLSLEDQILQAHSVEGLAQANHYEPPKTCLTSPELLPRKWWLLASGHTKVKSEGAMPYVSSSKPCYPFAQNLADYQDLTAAHLSALGVDYAIKSNPLSKLNSSPIPTTATSATTHSHAQLPPPPFLASAAQLMHLASGMDTDRALLPFHLYYPFLCDHTTGPALGQSDLGKQLKPSANCLEGNPQSTYLPKISLWKAPTLLPEKTTHLPAGWAATQGDTISFKVGDTLPTSAKERKLSWNLKRTGPPLWSHEEPVEKRPTLGFTVDVLKNIQTAVATDKLLHQKSSPSTQLQPWPNDMLYSDTLTNYRSEASSISGRPNSQDLSAVRMVGDHAPESVDALLSNLTTALQEYQKAECKISQLEKDNLPVQHYLWDHLSKIRGELSHIQQALEQMAPQCDRPLDLSFKKDSLHFTMEDGSFEDSRKTKGKTQGVEAVKQEEENECEKKVLRSSLESCKQSLEIMFKMNQASVENTKVLSADSFAIEPSSEEASWPSRTTKCEADSSVLLGPDGRSVVFADLSVSSKSSKKALQQRGDTS</sequence>
<feature type="compositionally biased region" description="Basic residues" evidence="2">
    <location>
        <begin position="13"/>
        <end position="25"/>
    </location>
</feature>
<keyword evidence="5" id="KW-1185">Reference proteome</keyword>
<accession>A0A3P8WVR8</accession>
<dbReference type="InterPro" id="IPR039363">
    <property type="entry name" value="ZNF750"/>
</dbReference>
<evidence type="ECO:0000313" key="4">
    <source>
        <dbReference type="Ensembl" id="ENSCSEP00000029476.1"/>
    </source>
</evidence>
<dbReference type="PANTHER" id="PTHR14678">
    <property type="entry name" value="PROLINE-RICH PROTEIN 35-RELATED"/>
    <property type="match status" value="1"/>
</dbReference>
<dbReference type="RefSeq" id="XP_008312891.1">
    <property type="nucleotide sequence ID" value="XM_008314669.3"/>
</dbReference>
<keyword evidence="1" id="KW-0175">Coiled coil</keyword>
<reference evidence="4" key="2">
    <citation type="submission" date="2025-05" db="UniProtKB">
        <authorList>
            <consortium name="Ensembl"/>
        </authorList>
    </citation>
    <scope>IDENTIFICATION</scope>
</reference>
<dbReference type="Ensembl" id="ENSCSET00000029877.1">
    <property type="protein sequence ID" value="ENSCSEP00000029476.1"/>
    <property type="gene ID" value="ENSCSEG00000018877.1"/>
</dbReference>
<dbReference type="CTD" id="146325"/>
<dbReference type="Ensembl" id="ENSCSET00000029874.1">
    <property type="protein sequence ID" value="ENSCSEP00000029473.1"/>
    <property type="gene ID" value="ENSCSEG00000018877.1"/>
</dbReference>